<gene>
    <name evidence="1" type="ORF">FEZ48_04020</name>
</gene>
<organism evidence="1 2">
    <name type="scientific">Marinilactibacillus psychrotolerans</name>
    <dbReference type="NCBI Taxonomy" id="191770"/>
    <lineage>
        <taxon>Bacteria</taxon>
        <taxon>Bacillati</taxon>
        <taxon>Bacillota</taxon>
        <taxon>Bacilli</taxon>
        <taxon>Lactobacillales</taxon>
        <taxon>Carnobacteriaceae</taxon>
        <taxon>Marinilactibacillus</taxon>
    </lineage>
</organism>
<comment type="caution">
    <text evidence="1">The sequence shown here is derived from an EMBL/GenBank/DDBJ whole genome shotgun (WGS) entry which is preliminary data.</text>
</comment>
<dbReference type="EMBL" id="VBTE01000008">
    <property type="protein sequence ID" value="TLQ08406.1"/>
    <property type="molecule type" value="Genomic_DNA"/>
</dbReference>
<dbReference type="AlphaFoldDB" id="A0A5R9C5U4"/>
<proteinExistence type="predicted"/>
<evidence type="ECO:0000313" key="1">
    <source>
        <dbReference type="EMBL" id="TLQ08406.1"/>
    </source>
</evidence>
<dbReference type="OrthoDB" id="9938606at2"/>
<protein>
    <submittedName>
        <fullName evidence="1">Uncharacterized protein</fullName>
    </submittedName>
</protein>
<dbReference type="Proteomes" id="UP000307201">
    <property type="component" value="Unassembled WGS sequence"/>
</dbReference>
<sequence>MSVMPKNALTPSMFIKLDEGSTAMIKALQRHFALEYTMFETPAGIIESAIFEMYSRKILCEVPESE</sequence>
<reference evidence="1 2" key="1">
    <citation type="submission" date="2019-05" db="EMBL/GenBank/DDBJ databases">
        <title>The metagenome of a microbial culture collection derived from dairy environment covers the genomic content of the human microbiome.</title>
        <authorList>
            <person name="Roder T."/>
            <person name="Wuthrich D."/>
            <person name="Sattari Z."/>
            <person name="Von Ah U."/>
            <person name="Bar C."/>
            <person name="Ronchi F."/>
            <person name="Macpherson A.J."/>
            <person name="Ganal-Vonarburg S.C."/>
            <person name="Bruggmann R."/>
            <person name="Vergeres G."/>
        </authorList>
    </citation>
    <scope>NUCLEOTIDE SEQUENCE [LARGE SCALE GENOMIC DNA]</scope>
    <source>
        <strain evidence="1 2">FAM 24235</strain>
    </source>
</reference>
<evidence type="ECO:0000313" key="2">
    <source>
        <dbReference type="Proteomes" id="UP000307201"/>
    </source>
</evidence>
<name>A0A5R9C5U4_9LACT</name>
<accession>A0A5R9C5U4</accession>
<dbReference type="RefSeq" id="WP_138471284.1">
    <property type="nucleotide sequence ID" value="NZ_VBTE01000008.1"/>
</dbReference>